<gene>
    <name evidence="3" type="ORF">HMPREF9698_00746</name>
</gene>
<dbReference type="EMBL" id="AGXA01000016">
    <property type="protein sequence ID" value="EKU93798.1"/>
    <property type="molecule type" value="Genomic_DNA"/>
</dbReference>
<dbReference type="eggNOG" id="COG2608">
    <property type="taxonomic scope" value="Bacteria"/>
</dbReference>
<dbReference type="AlphaFoldDB" id="K9EAT9"/>
<dbReference type="PROSITE" id="PS01047">
    <property type="entry name" value="HMA_1"/>
    <property type="match status" value="1"/>
</dbReference>
<sequence>MQIATLKLEDLTCPSCQQKIEAGVKDVQGVDKDSVKVLFNASKVKLKLDEEETSLEAVANKIEALGYQVLKSSAKDQ</sequence>
<proteinExistence type="predicted"/>
<dbReference type="GO" id="GO:0046872">
    <property type="term" value="F:metal ion binding"/>
    <property type="evidence" value="ECO:0007669"/>
    <property type="project" value="UniProtKB-KW"/>
</dbReference>
<dbReference type="Proteomes" id="UP000009875">
    <property type="component" value="Unassembled WGS sequence"/>
</dbReference>
<protein>
    <recommendedName>
        <fullName evidence="2">HMA domain-containing protein</fullName>
    </recommendedName>
</protein>
<dbReference type="SUPFAM" id="SSF55008">
    <property type="entry name" value="HMA, heavy metal-associated domain"/>
    <property type="match status" value="1"/>
</dbReference>
<dbReference type="Gene3D" id="3.30.70.100">
    <property type="match status" value="1"/>
</dbReference>
<dbReference type="RefSeq" id="WP_003777494.1">
    <property type="nucleotide sequence ID" value="NZ_JH992958.1"/>
</dbReference>
<keyword evidence="1" id="KW-0479">Metal-binding</keyword>
<dbReference type="CDD" id="cd00371">
    <property type="entry name" value="HMA"/>
    <property type="match status" value="1"/>
</dbReference>
<accession>K9EAT9</accession>
<dbReference type="PATRIC" id="fig|883081.3.peg.744"/>
<dbReference type="InterPro" id="IPR006121">
    <property type="entry name" value="HMA_dom"/>
</dbReference>
<dbReference type="InterPro" id="IPR017969">
    <property type="entry name" value="Heavy-metal-associated_CS"/>
</dbReference>
<evidence type="ECO:0000259" key="2">
    <source>
        <dbReference type="PROSITE" id="PS50846"/>
    </source>
</evidence>
<name>K9EAT9_9LACT</name>
<organism evidence="3 4">
    <name type="scientific">Alloiococcus otitis ATCC 51267</name>
    <dbReference type="NCBI Taxonomy" id="883081"/>
    <lineage>
        <taxon>Bacteria</taxon>
        <taxon>Bacillati</taxon>
        <taxon>Bacillota</taxon>
        <taxon>Bacilli</taxon>
        <taxon>Lactobacillales</taxon>
        <taxon>Carnobacteriaceae</taxon>
        <taxon>Alloiococcus</taxon>
    </lineage>
</organism>
<keyword evidence="4" id="KW-1185">Reference proteome</keyword>
<evidence type="ECO:0000313" key="4">
    <source>
        <dbReference type="Proteomes" id="UP000009875"/>
    </source>
</evidence>
<comment type="caution">
    <text evidence="3">The sequence shown here is derived from an EMBL/GenBank/DDBJ whole genome shotgun (WGS) entry which is preliminary data.</text>
</comment>
<reference evidence="3 4" key="1">
    <citation type="submission" date="2012-09" db="EMBL/GenBank/DDBJ databases">
        <title>The Genome Sequence of Alloiococcus otitis ATCC 51267.</title>
        <authorList>
            <consortium name="The Broad Institute Genome Sequencing Platform"/>
            <person name="Earl A."/>
            <person name="Ward D."/>
            <person name="Feldgarden M."/>
            <person name="Gevers D."/>
            <person name="Huys G."/>
            <person name="Walker B."/>
            <person name="Young S.K."/>
            <person name="Zeng Q."/>
            <person name="Gargeya S."/>
            <person name="Fitzgerald M."/>
            <person name="Haas B."/>
            <person name="Abouelleil A."/>
            <person name="Alvarado L."/>
            <person name="Arachchi H.M."/>
            <person name="Berlin A.M."/>
            <person name="Chapman S.B."/>
            <person name="Goldberg J."/>
            <person name="Griggs A."/>
            <person name="Gujja S."/>
            <person name="Hansen M."/>
            <person name="Howarth C."/>
            <person name="Imamovic A."/>
            <person name="Larimer J."/>
            <person name="McCowen C."/>
            <person name="Montmayeur A."/>
            <person name="Murphy C."/>
            <person name="Neiman D."/>
            <person name="Pearson M."/>
            <person name="Priest M."/>
            <person name="Roberts A."/>
            <person name="Saif S."/>
            <person name="Shea T."/>
            <person name="Sisk P."/>
            <person name="Sykes S."/>
            <person name="Wortman J."/>
            <person name="Nusbaum C."/>
            <person name="Birren B."/>
        </authorList>
    </citation>
    <scope>NUCLEOTIDE SEQUENCE [LARGE SCALE GENOMIC DNA]</scope>
    <source>
        <strain evidence="3 4">ATCC 51267</strain>
    </source>
</reference>
<dbReference type="HOGENOM" id="CLU_134973_10_0_9"/>
<dbReference type="OrthoDB" id="2721717at2"/>
<dbReference type="PROSITE" id="PS50846">
    <property type="entry name" value="HMA_2"/>
    <property type="match status" value="1"/>
</dbReference>
<dbReference type="Pfam" id="PF00403">
    <property type="entry name" value="HMA"/>
    <property type="match status" value="1"/>
</dbReference>
<evidence type="ECO:0000256" key="1">
    <source>
        <dbReference type="ARBA" id="ARBA00022723"/>
    </source>
</evidence>
<dbReference type="InterPro" id="IPR036163">
    <property type="entry name" value="HMA_dom_sf"/>
</dbReference>
<feature type="domain" description="HMA" evidence="2">
    <location>
        <begin position="2"/>
        <end position="70"/>
    </location>
</feature>
<dbReference type="STRING" id="883081.HMPREF9698_00746"/>
<evidence type="ECO:0000313" key="3">
    <source>
        <dbReference type="EMBL" id="EKU93798.1"/>
    </source>
</evidence>